<dbReference type="Proteomes" id="UP001195483">
    <property type="component" value="Unassembled WGS sequence"/>
</dbReference>
<keyword evidence="3" id="KW-1185">Reference proteome</keyword>
<reference evidence="2" key="3">
    <citation type="submission" date="2023-05" db="EMBL/GenBank/DDBJ databases">
        <authorList>
            <person name="Smith C.H."/>
        </authorList>
    </citation>
    <scope>NUCLEOTIDE SEQUENCE</scope>
    <source>
        <strain evidence="2">CHS0354</strain>
        <tissue evidence="2">Mantle</tissue>
    </source>
</reference>
<protein>
    <submittedName>
        <fullName evidence="2">Uncharacterized protein</fullName>
    </submittedName>
</protein>
<dbReference type="EMBL" id="JAEAOA010001917">
    <property type="protein sequence ID" value="KAK3596025.1"/>
    <property type="molecule type" value="Genomic_DNA"/>
</dbReference>
<feature type="region of interest" description="Disordered" evidence="1">
    <location>
        <begin position="60"/>
        <end position="92"/>
    </location>
</feature>
<dbReference type="AlphaFoldDB" id="A0AAE0W0Q0"/>
<accession>A0AAE0W0Q0</accession>
<comment type="caution">
    <text evidence="2">The sequence shown here is derived from an EMBL/GenBank/DDBJ whole genome shotgun (WGS) entry which is preliminary data.</text>
</comment>
<proteinExistence type="predicted"/>
<organism evidence="2 3">
    <name type="scientific">Potamilus streckersoni</name>
    <dbReference type="NCBI Taxonomy" id="2493646"/>
    <lineage>
        <taxon>Eukaryota</taxon>
        <taxon>Metazoa</taxon>
        <taxon>Spiralia</taxon>
        <taxon>Lophotrochozoa</taxon>
        <taxon>Mollusca</taxon>
        <taxon>Bivalvia</taxon>
        <taxon>Autobranchia</taxon>
        <taxon>Heteroconchia</taxon>
        <taxon>Palaeoheterodonta</taxon>
        <taxon>Unionida</taxon>
        <taxon>Unionoidea</taxon>
        <taxon>Unionidae</taxon>
        <taxon>Ambleminae</taxon>
        <taxon>Lampsilini</taxon>
        <taxon>Potamilus</taxon>
    </lineage>
</organism>
<sequence length="142" mass="14860">MATTYPLKNALSNYTFPLTAKNGSARPAGVNTRKNMPLVVAVTATKLTKNPTTALIERISQQAKYEPAPKSSASDNSGSISKLQTTKQHVFTSPNIELSASAGWGHAECHPSRGGPACARIDAAPAPTTHYGTAGGVRSVLR</sequence>
<evidence type="ECO:0000313" key="3">
    <source>
        <dbReference type="Proteomes" id="UP001195483"/>
    </source>
</evidence>
<evidence type="ECO:0000256" key="1">
    <source>
        <dbReference type="SAM" id="MobiDB-lite"/>
    </source>
</evidence>
<evidence type="ECO:0000313" key="2">
    <source>
        <dbReference type="EMBL" id="KAK3596025.1"/>
    </source>
</evidence>
<gene>
    <name evidence="2" type="ORF">CHS0354_032548</name>
</gene>
<name>A0AAE0W0Q0_9BIVA</name>
<feature type="compositionally biased region" description="Polar residues" evidence="1">
    <location>
        <begin position="71"/>
        <end position="92"/>
    </location>
</feature>
<reference evidence="2" key="1">
    <citation type="journal article" date="2021" name="Genome Biol. Evol.">
        <title>A High-Quality Reference Genome for a Parasitic Bivalve with Doubly Uniparental Inheritance (Bivalvia: Unionida).</title>
        <authorList>
            <person name="Smith C.H."/>
        </authorList>
    </citation>
    <scope>NUCLEOTIDE SEQUENCE</scope>
    <source>
        <strain evidence="2">CHS0354</strain>
    </source>
</reference>
<reference evidence="2" key="2">
    <citation type="journal article" date="2021" name="Genome Biol. Evol.">
        <title>Developing a high-quality reference genome for a parasitic bivalve with doubly uniparental inheritance (Bivalvia: Unionida).</title>
        <authorList>
            <person name="Smith C.H."/>
        </authorList>
    </citation>
    <scope>NUCLEOTIDE SEQUENCE</scope>
    <source>
        <strain evidence="2">CHS0354</strain>
        <tissue evidence="2">Mantle</tissue>
    </source>
</reference>